<organism evidence="1 2">
    <name type="scientific">Chionoecetes opilio</name>
    <name type="common">Atlantic snow crab</name>
    <name type="synonym">Cancer opilio</name>
    <dbReference type="NCBI Taxonomy" id="41210"/>
    <lineage>
        <taxon>Eukaryota</taxon>
        <taxon>Metazoa</taxon>
        <taxon>Ecdysozoa</taxon>
        <taxon>Arthropoda</taxon>
        <taxon>Crustacea</taxon>
        <taxon>Multicrustacea</taxon>
        <taxon>Malacostraca</taxon>
        <taxon>Eumalacostraca</taxon>
        <taxon>Eucarida</taxon>
        <taxon>Decapoda</taxon>
        <taxon>Pleocyemata</taxon>
        <taxon>Brachyura</taxon>
        <taxon>Eubrachyura</taxon>
        <taxon>Majoidea</taxon>
        <taxon>Majidae</taxon>
        <taxon>Chionoecetes</taxon>
    </lineage>
</organism>
<sequence>MALTTKKNGAVSRLISGVGGAQCRRPSWQWAREKMAAGWSGPGDWGSRIGSRDVLHTRTPHRPQKGGLCPHRTEMGKDLCISPVITNPGAGGTCGVRPVWVSSRPALLFKRSKNLRGKGIAREDWARGKIWWRKGHCSRGRKGIGSSMALKSFKA</sequence>
<gene>
    <name evidence="1" type="ORF">GWK47_035926</name>
</gene>
<protein>
    <submittedName>
        <fullName evidence="1">Uncharacterized protein</fullName>
    </submittedName>
</protein>
<evidence type="ECO:0000313" key="1">
    <source>
        <dbReference type="EMBL" id="KAG0726760.1"/>
    </source>
</evidence>
<keyword evidence="2" id="KW-1185">Reference proteome</keyword>
<proteinExistence type="predicted"/>
<dbReference type="Proteomes" id="UP000770661">
    <property type="component" value="Unassembled WGS sequence"/>
</dbReference>
<evidence type="ECO:0000313" key="2">
    <source>
        <dbReference type="Proteomes" id="UP000770661"/>
    </source>
</evidence>
<dbReference type="EMBL" id="JACEEZ010004014">
    <property type="protein sequence ID" value="KAG0726760.1"/>
    <property type="molecule type" value="Genomic_DNA"/>
</dbReference>
<accession>A0A8J4YER3</accession>
<comment type="caution">
    <text evidence="1">The sequence shown here is derived from an EMBL/GenBank/DDBJ whole genome shotgun (WGS) entry which is preliminary data.</text>
</comment>
<dbReference type="AlphaFoldDB" id="A0A8J4YER3"/>
<name>A0A8J4YER3_CHIOP</name>
<reference evidence="1" key="1">
    <citation type="submission" date="2020-07" db="EMBL/GenBank/DDBJ databases">
        <title>The High-quality genome of the commercially important snow crab, Chionoecetes opilio.</title>
        <authorList>
            <person name="Jeong J.-H."/>
            <person name="Ryu S."/>
        </authorList>
    </citation>
    <scope>NUCLEOTIDE SEQUENCE</scope>
    <source>
        <strain evidence="1">MADBK_172401_WGS</strain>
        <tissue evidence="1">Digestive gland</tissue>
    </source>
</reference>